<keyword evidence="4" id="KW-1185">Reference proteome</keyword>
<reference evidence="3 4" key="1">
    <citation type="submission" date="2019-11" db="EMBL/GenBank/DDBJ databases">
        <authorList>
            <person name="Ay H."/>
        </authorList>
    </citation>
    <scope>NUCLEOTIDE SEQUENCE [LARGE SCALE GENOMIC DNA]</scope>
    <source>
        <strain evidence="3 4">BG9H</strain>
    </source>
</reference>
<comment type="similarity">
    <text evidence="1">Belongs to the pseudomonas-type ThrB family.</text>
</comment>
<dbReference type="Gene3D" id="3.90.1200.10">
    <property type="match status" value="1"/>
</dbReference>
<feature type="domain" description="Aminoglycoside phosphotransferase" evidence="2">
    <location>
        <begin position="2"/>
        <end position="239"/>
    </location>
</feature>
<dbReference type="PANTHER" id="PTHR21064:SF6">
    <property type="entry name" value="AMINOGLYCOSIDE PHOSPHOTRANSFERASE DOMAIN-CONTAINING PROTEIN"/>
    <property type="match status" value="1"/>
</dbReference>
<evidence type="ECO:0000313" key="4">
    <source>
        <dbReference type="Proteomes" id="UP001197114"/>
    </source>
</evidence>
<name>A0ABS6YQ06_9ACTN</name>
<dbReference type="Proteomes" id="UP001197114">
    <property type="component" value="Unassembled WGS sequence"/>
</dbReference>
<dbReference type="Pfam" id="PF01636">
    <property type="entry name" value="APH"/>
    <property type="match status" value="1"/>
</dbReference>
<comment type="caution">
    <text evidence="3">The sequence shown here is derived from an EMBL/GenBank/DDBJ whole genome shotgun (WGS) entry which is preliminary data.</text>
</comment>
<organism evidence="3 4">
    <name type="scientific">Streptomyces anatolicus</name>
    <dbReference type="NCBI Taxonomy" id="2675858"/>
    <lineage>
        <taxon>Bacteria</taxon>
        <taxon>Bacillati</taxon>
        <taxon>Actinomycetota</taxon>
        <taxon>Actinomycetes</taxon>
        <taxon>Kitasatosporales</taxon>
        <taxon>Streptomycetaceae</taxon>
        <taxon>Streptomyces</taxon>
    </lineage>
</organism>
<evidence type="ECO:0000256" key="1">
    <source>
        <dbReference type="ARBA" id="ARBA00038240"/>
    </source>
</evidence>
<accession>A0ABS6YQ06</accession>
<evidence type="ECO:0000259" key="2">
    <source>
        <dbReference type="Pfam" id="PF01636"/>
    </source>
</evidence>
<dbReference type="Gene3D" id="3.30.200.20">
    <property type="entry name" value="Phosphorylase Kinase, domain 1"/>
    <property type="match status" value="1"/>
</dbReference>
<dbReference type="PANTHER" id="PTHR21064">
    <property type="entry name" value="AMINOGLYCOSIDE PHOSPHOTRANSFERASE DOMAIN-CONTAINING PROTEIN-RELATED"/>
    <property type="match status" value="1"/>
</dbReference>
<dbReference type="EMBL" id="WMBF01000196">
    <property type="protein sequence ID" value="MBW5423518.1"/>
    <property type="molecule type" value="Genomic_DNA"/>
</dbReference>
<dbReference type="InterPro" id="IPR050249">
    <property type="entry name" value="Pseudomonas-type_ThrB"/>
</dbReference>
<gene>
    <name evidence="3" type="ORF">GKQ77_18460</name>
</gene>
<proteinExistence type="inferred from homology"/>
<dbReference type="SUPFAM" id="SSF56112">
    <property type="entry name" value="Protein kinase-like (PK-like)"/>
    <property type="match status" value="1"/>
</dbReference>
<sequence>MNRNWRISTSRGCFAVKQIIDVPPGTVRRNLGTLSALATDGIPVCTPLVNTSGDTVAEIDGRGYCVIEWVDGAHVRGSDLPLDQVALLGEQLARIHRALAENAPAPVPAVPPVAEVTGAAKAVAAADRYLATVTALDDPTAFDRSVAEAMEARKQLLGKYGDLHPLGEVPAGPYGWTHGDFQYRNILWRQGHVAAVLDWDRLRVRPYAEEVTRTAQVQFGVEGRFDLERVSAFVSGYRRVIDLSAEDLADGVRRLWWKRMTDFWQLCFHYKRGDDSFDDLFLDDEALLHWWTGRLDEVQVAMTG</sequence>
<dbReference type="InterPro" id="IPR011009">
    <property type="entry name" value="Kinase-like_dom_sf"/>
</dbReference>
<dbReference type="InterPro" id="IPR002575">
    <property type="entry name" value="Aminoglycoside_PTrfase"/>
</dbReference>
<protein>
    <submittedName>
        <fullName evidence="3">Phosphotransferase</fullName>
    </submittedName>
</protein>
<evidence type="ECO:0000313" key="3">
    <source>
        <dbReference type="EMBL" id="MBW5423518.1"/>
    </source>
</evidence>